<gene>
    <name evidence="2" type="ORF">PABY_24000</name>
</gene>
<evidence type="ECO:0000256" key="1">
    <source>
        <dbReference type="SAM" id="Phobius"/>
    </source>
</evidence>
<dbReference type="RefSeq" id="WP_338250535.1">
    <property type="nucleotide sequence ID" value="NZ_AP028907.1"/>
</dbReference>
<name>A0ABM8J133_9CREN</name>
<reference evidence="2 3" key="1">
    <citation type="submission" date="2023-09" db="EMBL/GenBank/DDBJ databases">
        <title>Pyrofollis japonicus gen. nov. sp. nov., a novel member of the family Pyrodictiaceae isolated from the Iheya North hydrothermal field.</title>
        <authorList>
            <person name="Miyazaki U."/>
            <person name="Sanari M."/>
            <person name="Tame A."/>
            <person name="Kitajima M."/>
            <person name="Okamoto A."/>
            <person name="Sawayama S."/>
            <person name="Miyazaki J."/>
            <person name="Takai K."/>
            <person name="Nakagawa S."/>
        </authorList>
    </citation>
    <scope>NUCLEOTIDE SEQUENCE [LARGE SCALE GENOMIC DNA]</scope>
    <source>
        <strain evidence="2 3">AV2</strain>
    </source>
</reference>
<dbReference type="EMBL" id="AP028907">
    <property type="protein sequence ID" value="BES82833.1"/>
    <property type="molecule type" value="Genomic_DNA"/>
</dbReference>
<accession>A0ABM8J133</accession>
<evidence type="ECO:0000313" key="2">
    <source>
        <dbReference type="EMBL" id="BES82833.1"/>
    </source>
</evidence>
<feature type="transmembrane region" description="Helical" evidence="1">
    <location>
        <begin position="66"/>
        <end position="87"/>
    </location>
</feature>
<feature type="transmembrane region" description="Helical" evidence="1">
    <location>
        <begin position="6"/>
        <end position="27"/>
    </location>
</feature>
<sequence>MTRQSTLQALSLLSSVTGIVLLSLAYLSAVSGFCLRSPAVARMPPLSLLGGYGLCSYLHVEALPPLLALAGVAHAVASMELLAARFTGAPKCYRILAELTRLATWLLAGHLLALLVIAHTL</sequence>
<dbReference type="Proteomes" id="UP001341135">
    <property type="component" value="Chromosome"/>
</dbReference>
<proteinExistence type="predicted"/>
<dbReference type="GeneID" id="89290405"/>
<feature type="transmembrane region" description="Helical" evidence="1">
    <location>
        <begin position="99"/>
        <end position="118"/>
    </location>
</feature>
<protein>
    <submittedName>
        <fullName evidence="2">Uncharacterized protein</fullName>
    </submittedName>
</protein>
<keyword evidence="1" id="KW-1133">Transmembrane helix</keyword>
<keyword evidence="1" id="KW-0472">Membrane</keyword>
<keyword evidence="3" id="KW-1185">Reference proteome</keyword>
<organism evidence="2 3">
    <name type="scientific">Pyrodictium abyssi</name>
    <dbReference type="NCBI Taxonomy" id="54256"/>
    <lineage>
        <taxon>Archaea</taxon>
        <taxon>Thermoproteota</taxon>
        <taxon>Thermoprotei</taxon>
        <taxon>Desulfurococcales</taxon>
        <taxon>Pyrodictiaceae</taxon>
        <taxon>Pyrodictium</taxon>
    </lineage>
</organism>
<evidence type="ECO:0000313" key="3">
    <source>
        <dbReference type="Proteomes" id="UP001341135"/>
    </source>
</evidence>
<keyword evidence="1" id="KW-0812">Transmembrane</keyword>